<name>A0A914CY43_9BILA</name>
<sequence length="37" mass="3980">MKNVLYFGIVLVAIVLLLEPAEVEGANACKKKTCDDA</sequence>
<keyword evidence="2" id="KW-1185">Reference proteome</keyword>
<evidence type="ECO:0000313" key="2">
    <source>
        <dbReference type="Proteomes" id="UP000887540"/>
    </source>
</evidence>
<reference evidence="3" key="1">
    <citation type="submission" date="2022-11" db="UniProtKB">
        <authorList>
            <consortium name="WormBaseParasite"/>
        </authorList>
    </citation>
    <scope>IDENTIFICATION</scope>
</reference>
<organism evidence="2 3">
    <name type="scientific">Acrobeloides nanus</name>
    <dbReference type="NCBI Taxonomy" id="290746"/>
    <lineage>
        <taxon>Eukaryota</taxon>
        <taxon>Metazoa</taxon>
        <taxon>Ecdysozoa</taxon>
        <taxon>Nematoda</taxon>
        <taxon>Chromadorea</taxon>
        <taxon>Rhabditida</taxon>
        <taxon>Tylenchina</taxon>
        <taxon>Cephalobomorpha</taxon>
        <taxon>Cephaloboidea</taxon>
        <taxon>Cephalobidae</taxon>
        <taxon>Acrobeloides</taxon>
    </lineage>
</organism>
<feature type="signal peptide" evidence="1">
    <location>
        <begin position="1"/>
        <end position="25"/>
    </location>
</feature>
<proteinExistence type="predicted"/>
<feature type="chain" id="PRO_5036673067" evidence="1">
    <location>
        <begin position="26"/>
        <end position="37"/>
    </location>
</feature>
<evidence type="ECO:0000313" key="3">
    <source>
        <dbReference type="WBParaSite" id="ACRNAN_scaffold15793.g32396.t1"/>
    </source>
</evidence>
<keyword evidence="1" id="KW-0732">Signal</keyword>
<accession>A0A914CY43</accession>
<dbReference type="WBParaSite" id="ACRNAN_scaffold15793.g32396.t1">
    <property type="protein sequence ID" value="ACRNAN_scaffold15793.g32396.t1"/>
    <property type="gene ID" value="ACRNAN_scaffold15793.g32396"/>
</dbReference>
<dbReference type="Proteomes" id="UP000887540">
    <property type="component" value="Unplaced"/>
</dbReference>
<evidence type="ECO:0000256" key="1">
    <source>
        <dbReference type="SAM" id="SignalP"/>
    </source>
</evidence>
<protein>
    <submittedName>
        <fullName evidence="3">Uncharacterized protein</fullName>
    </submittedName>
</protein>
<dbReference type="AlphaFoldDB" id="A0A914CY43"/>